<feature type="domain" description="Glycosyltransferase 2-like" evidence="2">
    <location>
        <begin position="122"/>
        <end position="294"/>
    </location>
</feature>
<gene>
    <name evidence="3" type="ORF">OHA16_07605</name>
</gene>
<dbReference type="EC" id="2.4.-.-" evidence="3"/>
<dbReference type="GO" id="GO:0016757">
    <property type="term" value="F:glycosyltransferase activity"/>
    <property type="evidence" value="ECO:0007669"/>
    <property type="project" value="UniProtKB-KW"/>
</dbReference>
<protein>
    <submittedName>
        <fullName evidence="3">Glycosyltransferase</fullName>
        <ecNumber evidence="3">2.4.-.-</ecNumber>
    </submittedName>
</protein>
<feature type="region of interest" description="Disordered" evidence="1">
    <location>
        <begin position="1"/>
        <end position="22"/>
    </location>
</feature>
<accession>A0ABZ1TW40</accession>
<evidence type="ECO:0000259" key="2">
    <source>
        <dbReference type="Pfam" id="PF00535"/>
    </source>
</evidence>
<dbReference type="PANTHER" id="PTHR43685:SF14">
    <property type="entry name" value="GLYCOSYLTRANSFERASE 2-LIKE DOMAIN-CONTAINING PROTEIN"/>
    <property type="match status" value="1"/>
</dbReference>
<dbReference type="EMBL" id="CP108110">
    <property type="protein sequence ID" value="WUQ82851.1"/>
    <property type="molecule type" value="Genomic_DNA"/>
</dbReference>
<proteinExistence type="predicted"/>
<dbReference type="Gene3D" id="3.90.550.10">
    <property type="entry name" value="Spore Coat Polysaccharide Biosynthesis Protein SpsA, Chain A"/>
    <property type="match status" value="1"/>
</dbReference>
<dbReference type="Proteomes" id="UP001432222">
    <property type="component" value="Chromosome"/>
</dbReference>
<dbReference type="InterPro" id="IPR001173">
    <property type="entry name" value="Glyco_trans_2-like"/>
</dbReference>
<evidence type="ECO:0000313" key="3">
    <source>
        <dbReference type="EMBL" id="WUQ82851.1"/>
    </source>
</evidence>
<dbReference type="InterPro" id="IPR029044">
    <property type="entry name" value="Nucleotide-diphossugar_trans"/>
</dbReference>
<dbReference type="PANTHER" id="PTHR43685">
    <property type="entry name" value="GLYCOSYLTRANSFERASE"/>
    <property type="match status" value="1"/>
</dbReference>
<evidence type="ECO:0000256" key="1">
    <source>
        <dbReference type="SAM" id="MobiDB-lite"/>
    </source>
</evidence>
<keyword evidence="4" id="KW-1185">Reference proteome</keyword>
<keyword evidence="3" id="KW-0808">Transferase</keyword>
<sequence>MTTPSTPAAPTPAAPTAPGSAAARTVLPSVPVAIAELDLEHPDVLRRPGRGGMFTPEGRVLALVRDHGRPLGLVTGEPAADGAPGAATGPYRELVDAVTRDLDPADRPGPPARTPADGPPLTVVVCTHDRTDLLPRSLDAVLGGTYRHTEVIVVDNAPSDRATETLCRQRYPDRVRYLHEPVPGLARARNRGLAVARGEICAFADDDLLIDPDWAAALVDGFRADPRAGCVTGLVLPAELDTRAQLALERYCGYAKGFTARSWSLLDPSDDPLFPFATGRLGTGANMAFRTDVLRAIGGFDPATSTGTPARGGEDLLAFLQVLIAGHTVVYRPDALVWHPHRRSMEALSTQVFGFGVGFGAYLTAAVRHQPELLAALLARVPRGVRQTLRRGTPGGGRRDPLMAHLGRLELLGLLYGPLCYLRSVRRQHRADTAPRP</sequence>
<dbReference type="InterPro" id="IPR050834">
    <property type="entry name" value="Glycosyltransf_2"/>
</dbReference>
<feature type="region of interest" description="Disordered" evidence="1">
    <location>
        <begin position="101"/>
        <end position="121"/>
    </location>
</feature>
<keyword evidence="3" id="KW-0328">Glycosyltransferase</keyword>
<dbReference type="RefSeq" id="WP_328953893.1">
    <property type="nucleotide sequence ID" value="NZ_CP108110.1"/>
</dbReference>
<dbReference type="Pfam" id="PF00535">
    <property type="entry name" value="Glycos_transf_2"/>
    <property type="match status" value="1"/>
</dbReference>
<dbReference type="SUPFAM" id="SSF53448">
    <property type="entry name" value="Nucleotide-diphospho-sugar transferases"/>
    <property type="match status" value="1"/>
</dbReference>
<reference evidence="3" key="1">
    <citation type="submission" date="2022-10" db="EMBL/GenBank/DDBJ databases">
        <title>The complete genomes of actinobacterial strains from the NBC collection.</title>
        <authorList>
            <person name="Joergensen T.S."/>
            <person name="Alvarez Arevalo M."/>
            <person name="Sterndorff E.B."/>
            <person name="Faurdal D."/>
            <person name="Vuksanovic O."/>
            <person name="Mourched A.-S."/>
            <person name="Charusanti P."/>
            <person name="Shaw S."/>
            <person name="Blin K."/>
            <person name="Weber T."/>
        </authorList>
    </citation>
    <scope>NUCLEOTIDE SEQUENCE</scope>
    <source>
        <strain evidence="3">NBC_00222</strain>
    </source>
</reference>
<evidence type="ECO:0000313" key="4">
    <source>
        <dbReference type="Proteomes" id="UP001432222"/>
    </source>
</evidence>
<name>A0ABZ1TW40_9ACTN</name>
<organism evidence="3 4">
    <name type="scientific">Kitasatospora purpeofusca</name>
    <dbReference type="NCBI Taxonomy" id="67352"/>
    <lineage>
        <taxon>Bacteria</taxon>
        <taxon>Bacillati</taxon>
        <taxon>Actinomycetota</taxon>
        <taxon>Actinomycetes</taxon>
        <taxon>Kitasatosporales</taxon>
        <taxon>Streptomycetaceae</taxon>
        <taxon>Kitasatospora</taxon>
    </lineage>
</organism>